<dbReference type="Pfam" id="PF06985">
    <property type="entry name" value="HET"/>
    <property type="match status" value="1"/>
</dbReference>
<accession>A0A8H7AEM0</accession>
<dbReference type="EMBL" id="JAACFV010000065">
    <property type="protein sequence ID" value="KAF7507693.1"/>
    <property type="molecule type" value="Genomic_DNA"/>
</dbReference>
<proteinExistence type="predicted"/>
<reference evidence="3" key="1">
    <citation type="submission" date="2020-02" db="EMBL/GenBank/DDBJ databases">
        <authorList>
            <person name="Palmer J.M."/>
        </authorList>
    </citation>
    <scope>NUCLEOTIDE SEQUENCE</scope>
    <source>
        <strain evidence="3">EPUS1.4</strain>
        <tissue evidence="3">Thallus</tissue>
    </source>
</reference>
<dbReference type="AlphaFoldDB" id="A0A8H7AEM0"/>
<feature type="domain" description="Heterokaryon incompatibility" evidence="2">
    <location>
        <begin position="367"/>
        <end position="541"/>
    </location>
</feature>
<organism evidence="3 4">
    <name type="scientific">Endocarpon pusillum</name>
    <dbReference type="NCBI Taxonomy" id="364733"/>
    <lineage>
        <taxon>Eukaryota</taxon>
        <taxon>Fungi</taxon>
        <taxon>Dikarya</taxon>
        <taxon>Ascomycota</taxon>
        <taxon>Pezizomycotina</taxon>
        <taxon>Eurotiomycetes</taxon>
        <taxon>Chaetothyriomycetidae</taxon>
        <taxon>Verrucariales</taxon>
        <taxon>Verrucariaceae</taxon>
        <taxon>Endocarpon</taxon>
    </lineage>
</organism>
<dbReference type="Proteomes" id="UP000606974">
    <property type="component" value="Unassembled WGS sequence"/>
</dbReference>
<keyword evidence="4" id="KW-1185">Reference proteome</keyword>
<sequence>MVREYEQIKFASDATTDDMMDQIMTMMKGMKHQTFNARPLPKDPVILTFESSSGLINNTELWKDTCPVCRPIVRDMKTFCIPDQEATFQDQNVFIKWDVVFSKLLSAFMMPASLEPSSVPEDDNDDESKALVTSQTPSQPDKRDKEQSSLVKTEDDEIGPAKQTAHHDEPEEMEFCQFCAYFACLMFDDPSYSFCISGGGNDDFELDCCCMDSMMESNRVKRVTRKLLTYAEKFGDDAHITFLIQPIDHNLDDQAFGKIRFQAYSHSPSMSKKDLLDILGLRRELVLEVYGIPGQLSGDVPVLQYWPISTEPESWPGFGKHWIAECISGHKDCRPPVKGPLPTRIVEVIDDDNVRVVSGADSGTDFYITLSYRWGGPQHFSLTIDTLTDKHKGFGVSSLPAALKDAVTVTKALGIKFIWIDSLCIIQDSPDDKQKELPRMADYYRNSYLTITASTGKAANSFLISKRLCTTHPKPGIPKDLVPLGLLMSPIFEVTEQKDGESDIVGTQFTRDVIDCVLVRTEVPYFLSMEPISTRGWTFQERVLSPRNLIFGGRLVWQCHTRQASAGGFPYWNDDAPSVDLRALGRTLFNSHHKIGQEVTHIGGPSVDKAQYDLWYRAVEEYSRRDLSVASDKLPAISALAQVFRELTGDEYLAGIWGGDLLRGLMWSTYPTLDLSKPHLWRAPSWSWAYHDNEVSYKGIPPPYALPVARVLSSAAIPLSSMTPLGEVSSAFLEIEGPVLELEKSVTTFLMQKENELPPIQDTAEARYKQMNQFQSKNSRTGVGCCDWQPPDGHILLVLLATPFTVHSSESQQLDVAPRTSSGSSSDHAVEHQPQPENENDVQGDPAGTDDGHSVDRAVGVVNGYTLSGLVLGPAGNGRGAENQKYERLARFTSLGPGCRINKPADLEKLNRRVVII</sequence>
<feature type="region of interest" description="Disordered" evidence="1">
    <location>
        <begin position="116"/>
        <end position="168"/>
    </location>
</feature>
<feature type="region of interest" description="Disordered" evidence="1">
    <location>
        <begin position="811"/>
        <end position="856"/>
    </location>
</feature>
<dbReference type="OrthoDB" id="5125733at2759"/>
<feature type="compositionally biased region" description="Polar residues" evidence="1">
    <location>
        <begin position="811"/>
        <end position="827"/>
    </location>
</feature>
<evidence type="ECO:0000259" key="2">
    <source>
        <dbReference type="Pfam" id="PF06985"/>
    </source>
</evidence>
<comment type="caution">
    <text evidence="3">The sequence shown here is derived from an EMBL/GenBank/DDBJ whole genome shotgun (WGS) entry which is preliminary data.</text>
</comment>
<dbReference type="InterPro" id="IPR010730">
    <property type="entry name" value="HET"/>
</dbReference>
<protein>
    <recommendedName>
        <fullName evidence="2">Heterokaryon incompatibility domain-containing protein</fullName>
    </recommendedName>
</protein>
<name>A0A8H7AEM0_9EURO</name>
<evidence type="ECO:0000313" key="3">
    <source>
        <dbReference type="EMBL" id="KAF7507693.1"/>
    </source>
</evidence>
<evidence type="ECO:0000313" key="4">
    <source>
        <dbReference type="Proteomes" id="UP000606974"/>
    </source>
</evidence>
<dbReference type="PANTHER" id="PTHR33112">
    <property type="entry name" value="DOMAIN PROTEIN, PUTATIVE-RELATED"/>
    <property type="match status" value="1"/>
</dbReference>
<dbReference type="PANTHER" id="PTHR33112:SF16">
    <property type="entry name" value="HETEROKARYON INCOMPATIBILITY DOMAIN-CONTAINING PROTEIN"/>
    <property type="match status" value="1"/>
</dbReference>
<gene>
    <name evidence="3" type="ORF">GJ744_010246</name>
</gene>
<evidence type="ECO:0000256" key="1">
    <source>
        <dbReference type="SAM" id="MobiDB-lite"/>
    </source>
</evidence>